<dbReference type="GO" id="GO:0006508">
    <property type="term" value="P:proteolysis"/>
    <property type="evidence" value="ECO:0007669"/>
    <property type="project" value="UniProtKB-KW"/>
</dbReference>
<keyword evidence="1" id="KW-0336">GPI-anchor</keyword>
<name>A0A9Q0NGJ2_9DIPT</name>
<dbReference type="PROSITE" id="PS00869">
    <property type="entry name" value="RENAL_DIPEPTIDASE_1"/>
    <property type="match status" value="1"/>
</dbReference>
<keyword evidence="1" id="KW-0472">Membrane</keyword>
<dbReference type="Pfam" id="PF01244">
    <property type="entry name" value="Peptidase_M19"/>
    <property type="match status" value="1"/>
</dbReference>
<evidence type="ECO:0000256" key="1">
    <source>
        <dbReference type="RuleBase" id="RU341113"/>
    </source>
</evidence>
<comment type="subcellular location">
    <subcellularLocation>
        <location evidence="1">Membrane</location>
        <topology evidence="1">Lipid-anchor</topology>
        <topology evidence="1">GPI-anchor</topology>
    </subcellularLocation>
</comment>
<keyword evidence="4" id="KW-1185">Reference proteome</keyword>
<reference evidence="3" key="1">
    <citation type="submission" date="2022-07" db="EMBL/GenBank/DDBJ databases">
        <authorList>
            <person name="Trinca V."/>
            <person name="Uliana J.V.C."/>
            <person name="Torres T.T."/>
            <person name="Ward R.J."/>
            <person name="Monesi N."/>
        </authorList>
    </citation>
    <scope>NUCLEOTIDE SEQUENCE</scope>
    <source>
        <strain evidence="3">HSMRA1968</strain>
        <tissue evidence="3">Whole embryos</tissue>
    </source>
</reference>
<dbReference type="GO" id="GO:0046872">
    <property type="term" value="F:metal ion binding"/>
    <property type="evidence" value="ECO:0007669"/>
    <property type="project" value="UniProtKB-UniRule"/>
</dbReference>
<dbReference type="PANTHER" id="PTHR10443:SF47">
    <property type="entry name" value="DIPEPTIDASE"/>
    <property type="match status" value="1"/>
</dbReference>
<dbReference type="EMBL" id="WJQU01000001">
    <property type="protein sequence ID" value="KAJ6649892.1"/>
    <property type="molecule type" value="Genomic_DNA"/>
</dbReference>
<keyword evidence="1" id="KW-0645">Protease</keyword>
<dbReference type="GO" id="GO:0070573">
    <property type="term" value="F:metallodipeptidase activity"/>
    <property type="evidence" value="ECO:0007669"/>
    <property type="project" value="InterPro"/>
</dbReference>
<organism evidence="3 4">
    <name type="scientific">Pseudolycoriella hygida</name>
    <dbReference type="NCBI Taxonomy" id="35572"/>
    <lineage>
        <taxon>Eukaryota</taxon>
        <taxon>Metazoa</taxon>
        <taxon>Ecdysozoa</taxon>
        <taxon>Arthropoda</taxon>
        <taxon>Hexapoda</taxon>
        <taxon>Insecta</taxon>
        <taxon>Pterygota</taxon>
        <taxon>Neoptera</taxon>
        <taxon>Endopterygota</taxon>
        <taxon>Diptera</taxon>
        <taxon>Nematocera</taxon>
        <taxon>Sciaroidea</taxon>
        <taxon>Sciaridae</taxon>
        <taxon>Pseudolycoriella</taxon>
    </lineage>
</organism>
<dbReference type="InterPro" id="IPR008257">
    <property type="entry name" value="Pept_M19"/>
</dbReference>
<feature type="compositionally biased region" description="Pro residues" evidence="2">
    <location>
        <begin position="253"/>
        <end position="262"/>
    </location>
</feature>
<dbReference type="Proteomes" id="UP001151699">
    <property type="component" value="Chromosome A"/>
</dbReference>
<dbReference type="CDD" id="cd01301">
    <property type="entry name" value="rDP_like"/>
    <property type="match status" value="1"/>
</dbReference>
<keyword evidence="1" id="KW-0325">Glycoprotein</keyword>
<keyword evidence="1" id="KW-1015">Disulfide bond</keyword>
<dbReference type="EC" id="3.4.13.19" evidence="1"/>
<comment type="similarity">
    <text evidence="1">Belongs to the metallo-dependent hydrolases superfamily. Peptidase M19 family.</text>
</comment>
<dbReference type="AlphaFoldDB" id="A0A9Q0NGJ2"/>
<keyword evidence="1" id="KW-0862">Zinc</keyword>
<dbReference type="InterPro" id="IPR000180">
    <property type="entry name" value="Dipep_AS"/>
</dbReference>
<feature type="region of interest" description="Disordered" evidence="2">
    <location>
        <begin position="251"/>
        <end position="278"/>
    </location>
</feature>
<protein>
    <recommendedName>
        <fullName evidence="1">Dipeptidase</fullName>
        <ecNumber evidence="1">3.4.13.19</ecNumber>
    </recommendedName>
</protein>
<comment type="cofactor">
    <cofactor evidence="1">
        <name>Zn(2+)</name>
        <dbReference type="ChEBI" id="CHEBI:29105"/>
    </cofactor>
</comment>
<keyword evidence="1" id="KW-0449">Lipoprotein</keyword>
<evidence type="ECO:0000313" key="3">
    <source>
        <dbReference type="EMBL" id="KAJ6649892.1"/>
    </source>
</evidence>
<accession>A0A9Q0NGJ2</accession>
<comment type="caution">
    <text evidence="3">The sequence shown here is derived from an EMBL/GenBank/DDBJ whole genome shotgun (WGS) entry which is preliminary data.</text>
</comment>
<dbReference type="PANTHER" id="PTHR10443">
    <property type="entry name" value="MICROSOMAL DIPEPTIDASE"/>
    <property type="match status" value="1"/>
</dbReference>
<proteinExistence type="inferred from homology"/>
<evidence type="ECO:0000256" key="2">
    <source>
        <dbReference type="SAM" id="MobiDB-lite"/>
    </source>
</evidence>
<dbReference type="Gene3D" id="3.20.20.140">
    <property type="entry name" value="Metal-dependent hydrolases"/>
    <property type="match status" value="1"/>
</dbReference>
<dbReference type="InterPro" id="IPR032466">
    <property type="entry name" value="Metal_Hydrolase"/>
</dbReference>
<gene>
    <name evidence="3" type="primary">Dpep2_3</name>
    <name evidence="3" type="ORF">Bhyg_05133</name>
</gene>
<comment type="catalytic activity">
    <reaction evidence="1">
        <text>an L-aminoacyl-L-amino acid + H2O = 2 an L-alpha-amino acid</text>
        <dbReference type="Rhea" id="RHEA:48940"/>
        <dbReference type="ChEBI" id="CHEBI:15377"/>
        <dbReference type="ChEBI" id="CHEBI:59869"/>
        <dbReference type="ChEBI" id="CHEBI:77460"/>
        <dbReference type="EC" id="3.4.13.19"/>
    </reaction>
</comment>
<evidence type="ECO:0000313" key="4">
    <source>
        <dbReference type="Proteomes" id="UP001151699"/>
    </source>
</evidence>
<comment type="subunit">
    <text evidence="1">Homodimer; disulfide-linked.</text>
</comment>
<dbReference type="GO" id="GO:0098552">
    <property type="term" value="C:side of membrane"/>
    <property type="evidence" value="ECO:0007669"/>
    <property type="project" value="UniProtKB-KW"/>
</dbReference>
<keyword evidence="1" id="KW-0378">Hydrolase</keyword>
<sequence>MGLFPILGSCTSETLRPLHLFNVVTAPIRSRRNENGEFSFVDWSNGKKFGALMLTYQMIADYKKVLVDLNAMRKKMFDYQQGLSKEDFERVRLFEISPFSEDISIKKEEAYPFRKTMKAVLFPDDFRMPSQTCFEVALDSRSHYSDSAANNFYQTGSLRNHRGDDQFAKSHSNYGSLRGSLLRSNQSLCSCNAETEIDINPSRPLYQYSLDRKNKVHTYTCEQNAQILLRLERERLRCNHTKNLIDTYIDVDIPPPPTPPSNCKPSLSRQSSTKQTQSKSTILKNCANICIHEANPIHQKKFITNGTTTTTTSTADNVIPNNHKNKFSSTKMTVENKNQNQNKFDQNDGYNCVNSKPITADKDEESLFFYHHEPNQYMPNYDTLHHIPGKYNTIGPIKSYRNDTSKYDSNNKFHSSTCNLKPFHKSTNNLMMNGRYFTNSLNNFHYPPFNYHHYGNGHSPYIQFQNIDGDMDLPPLMAIGCDRHVNVKQQGHIPWKHRQCPSIASSSSVSTITKWDPFRHWLAVTSILLIAGAAGVAVPLALRVAAGAPYEERLQVATQLLGSVPLIDGHNDLPWNIRKFLHNQLNEFNFDINLKDIPPWSRSVWSHTDLSRLKKGQVSAQFWAAYVPCEAQHKDAVQLTLEQIDVILRLTEKYSPQLTTCTSAIDIVEAHKNHQLCSLTGVEGGHSLGGSLSVLRTFYSLGVRYMTLTSTCHTPWADSSYADSPKFDVKHGGLTEFGKTIIREMNRLGMIVDLSHVSVGTMKDALAISEAPVIFSHSSAYELCNSSRNVQDSILELIVKNRGLVMVNFYSRFLSCSENATVHDAVAHLNHIKLVAGVDYVGLGAGYDGINFTPKGLEDVSTYPVLFAELLGDGWTIDELTKLAGQNFLRVLAEVESIRDKKRDEGIRPYEDILNFRLEDPFNCTTS</sequence>
<dbReference type="SUPFAM" id="SSF51556">
    <property type="entry name" value="Metallo-dependent hydrolases"/>
    <property type="match status" value="1"/>
</dbReference>
<keyword evidence="1" id="KW-0479">Metal-binding</keyword>
<keyword evidence="1" id="KW-0482">Metalloprotease</keyword>
<dbReference type="PROSITE" id="PS51365">
    <property type="entry name" value="RENAL_DIPEPTIDASE_2"/>
    <property type="match status" value="1"/>
</dbReference>
<feature type="compositionally biased region" description="Low complexity" evidence="2">
    <location>
        <begin position="266"/>
        <end position="278"/>
    </location>
</feature>
<dbReference type="OrthoDB" id="445695at2759"/>
<keyword evidence="1" id="KW-0224">Dipeptidase</keyword>